<dbReference type="AlphaFoldDB" id="A0A165D9S0"/>
<name>A0A165D9S0_9APHY</name>
<dbReference type="EMBL" id="KV427637">
    <property type="protein sequence ID" value="KZT04397.1"/>
    <property type="molecule type" value="Genomic_DNA"/>
</dbReference>
<keyword evidence="2" id="KW-1185">Reference proteome</keyword>
<dbReference type="Proteomes" id="UP000076871">
    <property type="component" value="Unassembled WGS sequence"/>
</dbReference>
<accession>A0A165D9S0</accession>
<dbReference type="RefSeq" id="XP_040762137.1">
    <property type="nucleotide sequence ID" value="XM_040909400.1"/>
</dbReference>
<sequence>MSARAFFGQLALHTLQPVQRLLGRLQSININPVPHDTRHRMALEDRRRGKSGGNSPVGTAGVVSFLAVIESLIDPLSDWKLARGGGQGRRRGEPAIGSPLRVATSGAVRPLTIVALPFGRRPAVGVDGLRVLRALPRDPGLLLPPVFCTSLQG</sequence>
<proteinExistence type="predicted"/>
<evidence type="ECO:0000313" key="2">
    <source>
        <dbReference type="Proteomes" id="UP000076871"/>
    </source>
</evidence>
<gene>
    <name evidence="1" type="ORF">LAESUDRAFT_728261</name>
</gene>
<dbReference type="InParanoid" id="A0A165D9S0"/>
<evidence type="ECO:0000313" key="1">
    <source>
        <dbReference type="EMBL" id="KZT04397.1"/>
    </source>
</evidence>
<protein>
    <submittedName>
        <fullName evidence="1">Uncharacterized protein</fullName>
    </submittedName>
</protein>
<reference evidence="1 2" key="1">
    <citation type="journal article" date="2016" name="Mol. Biol. Evol.">
        <title>Comparative Genomics of Early-Diverging Mushroom-Forming Fungi Provides Insights into the Origins of Lignocellulose Decay Capabilities.</title>
        <authorList>
            <person name="Nagy L.G."/>
            <person name="Riley R."/>
            <person name="Tritt A."/>
            <person name="Adam C."/>
            <person name="Daum C."/>
            <person name="Floudas D."/>
            <person name="Sun H."/>
            <person name="Yadav J.S."/>
            <person name="Pangilinan J."/>
            <person name="Larsson K.H."/>
            <person name="Matsuura K."/>
            <person name="Barry K."/>
            <person name="Labutti K."/>
            <person name="Kuo R."/>
            <person name="Ohm R.A."/>
            <person name="Bhattacharya S.S."/>
            <person name="Shirouzu T."/>
            <person name="Yoshinaga Y."/>
            <person name="Martin F.M."/>
            <person name="Grigoriev I.V."/>
            <person name="Hibbett D.S."/>
        </authorList>
    </citation>
    <scope>NUCLEOTIDE SEQUENCE [LARGE SCALE GENOMIC DNA]</scope>
    <source>
        <strain evidence="1 2">93-53</strain>
    </source>
</reference>
<dbReference type="GeneID" id="63826429"/>
<organism evidence="1 2">
    <name type="scientific">Laetiporus sulphureus 93-53</name>
    <dbReference type="NCBI Taxonomy" id="1314785"/>
    <lineage>
        <taxon>Eukaryota</taxon>
        <taxon>Fungi</taxon>
        <taxon>Dikarya</taxon>
        <taxon>Basidiomycota</taxon>
        <taxon>Agaricomycotina</taxon>
        <taxon>Agaricomycetes</taxon>
        <taxon>Polyporales</taxon>
        <taxon>Laetiporus</taxon>
    </lineage>
</organism>